<keyword evidence="1" id="KW-0175">Coiled coil</keyword>
<dbReference type="OrthoDB" id="7206366at2"/>
<evidence type="ECO:0000313" key="3">
    <source>
        <dbReference type="Proteomes" id="UP000077603"/>
    </source>
</evidence>
<feature type="coiled-coil region" evidence="1">
    <location>
        <begin position="32"/>
        <end position="85"/>
    </location>
</feature>
<dbReference type="STRING" id="588932.DA69_10385"/>
<accession>A0A172Y7J7</accession>
<name>A0A172Y7J7_9CAUL</name>
<gene>
    <name evidence="2" type="ORF">DA69_10385</name>
</gene>
<proteinExistence type="predicted"/>
<keyword evidence="3" id="KW-1185">Reference proteome</keyword>
<dbReference type="RefSeq" id="WP_025976202.1">
    <property type="nucleotide sequence ID" value="NZ_CP015614.1"/>
</dbReference>
<dbReference type="EMBL" id="CP015614">
    <property type="protein sequence ID" value="ANF55122.1"/>
    <property type="molecule type" value="Genomic_DNA"/>
</dbReference>
<dbReference type="AlphaFoldDB" id="A0A172Y7J7"/>
<protein>
    <recommendedName>
        <fullName evidence="4">DUF1515 domain-containing protein</fullName>
    </recommendedName>
</protein>
<organism evidence="2 3">
    <name type="scientific">Brevundimonas naejangsanensis</name>
    <dbReference type="NCBI Taxonomy" id="588932"/>
    <lineage>
        <taxon>Bacteria</taxon>
        <taxon>Pseudomonadati</taxon>
        <taxon>Pseudomonadota</taxon>
        <taxon>Alphaproteobacteria</taxon>
        <taxon>Caulobacterales</taxon>
        <taxon>Caulobacteraceae</taxon>
        <taxon>Brevundimonas</taxon>
    </lineage>
</organism>
<dbReference type="Proteomes" id="UP000077603">
    <property type="component" value="Chromosome"/>
</dbReference>
<evidence type="ECO:0000256" key="1">
    <source>
        <dbReference type="SAM" id="Coils"/>
    </source>
</evidence>
<dbReference type="KEGG" id="bne:DA69_10385"/>
<sequence length="125" mass="13644">MSAGDEIITPVTKPEAVSMAEIHAMRGLTDAVSALGRQVERMNAKVDDVRERVIKLEAREYERQIKALNDRLSAAFKRIDDLEGTRDQQKGAKALVDWLRQTAPWLLAGIAAFVAGISIKNGAGA</sequence>
<evidence type="ECO:0008006" key="4">
    <source>
        <dbReference type="Google" id="ProtNLM"/>
    </source>
</evidence>
<evidence type="ECO:0000313" key="2">
    <source>
        <dbReference type="EMBL" id="ANF55122.1"/>
    </source>
</evidence>
<reference evidence="2 3" key="1">
    <citation type="journal article" date="2014" name="Genome Announc.">
        <title>Genome Sequence of a Promising Hydrogen-Producing Facultative Anaerobic Bacterium, Brevundimonas naejangsanensis Strain B1.</title>
        <authorList>
            <person name="Su H."/>
            <person name="Zhang T."/>
            <person name="Bao M."/>
            <person name="Jiang Y."/>
            <person name="Wang Y."/>
            <person name="Tan T."/>
        </authorList>
    </citation>
    <scope>NUCLEOTIDE SEQUENCE [LARGE SCALE GENOMIC DNA]</scope>
    <source>
        <strain evidence="2 3">B1</strain>
    </source>
</reference>